<dbReference type="Proteomes" id="UP001164746">
    <property type="component" value="Chromosome 1"/>
</dbReference>
<protein>
    <submittedName>
        <fullName evidence="1">Uncharacterized protein</fullName>
    </submittedName>
</protein>
<evidence type="ECO:0000313" key="1">
    <source>
        <dbReference type="EMBL" id="WAQ94914.1"/>
    </source>
</evidence>
<reference evidence="1" key="1">
    <citation type="submission" date="2022-11" db="EMBL/GenBank/DDBJ databases">
        <title>Centuries of genome instability and evolution in soft-shell clam transmissible cancer (bioRxiv).</title>
        <authorList>
            <person name="Hart S.F.M."/>
            <person name="Yonemitsu M.A."/>
            <person name="Giersch R.M."/>
            <person name="Beal B.F."/>
            <person name="Arriagada G."/>
            <person name="Davis B.W."/>
            <person name="Ostrander E.A."/>
            <person name="Goff S.P."/>
            <person name="Metzger M.J."/>
        </authorList>
    </citation>
    <scope>NUCLEOTIDE SEQUENCE</scope>
    <source>
        <strain evidence="1">MELC-2E11</strain>
        <tissue evidence="1">Siphon/mantle</tissue>
    </source>
</reference>
<sequence>MKLCEKSLNKCIICYIILTWIGGKRDTVSHREVEFTNEFFFIIEGSMAEEVKVLLKENNFDFQVQVVDDVSTLHMKRIVKVFEETELQLLNKSFHGW</sequence>
<keyword evidence="2" id="KW-1185">Reference proteome</keyword>
<evidence type="ECO:0000313" key="2">
    <source>
        <dbReference type="Proteomes" id="UP001164746"/>
    </source>
</evidence>
<proteinExistence type="predicted"/>
<organism evidence="1 2">
    <name type="scientific">Mya arenaria</name>
    <name type="common">Soft-shell clam</name>
    <dbReference type="NCBI Taxonomy" id="6604"/>
    <lineage>
        <taxon>Eukaryota</taxon>
        <taxon>Metazoa</taxon>
        <taxon>Spiralia</taxon>
        <taxon>Lophotrochozoa</taxon>
        <taxon>Mollusca</taxon>
        <taxon>Bivalvia</taxon>
        <taxon>Autobranchia</taxon>
        <taxon>Heteroconchia</taxon>
        <taxon>Euheterodonta</taxon>
        <taxon>Imparidentia</taxon>
        <taxon>Neoheterodontei</taxon>
        <taxon>Myida</taxon>
        <taxon>Myoidea</taxon>
        <taxon>Myidae</taxon>
        <taxon>Mya</taxon>
    </lineage>
</organism>
<name>A0ABY7DC77_MYAAR</name>
<dbReference type="EMBL" id="CP111012">
    <property type="protein sequence ID" value="WAQ94914.1"/>
    <property type="molecule type" value="Genomic_DNA"/>
</dbReference>
<gene>
    <name evidence="1" type="ORF">MAR_007385</name>
</gene>
<accession>A0ABY7DC77</accession>